<proteinExistence type="inferred from homology"/>
<keyword evidence="2 8" id="KW-0808">Transferase</keyword>
<dbReference type="EMBL" id="JAAOZC010000003">
    <property type="protein sequence ID" value="NIJ08089.1"/>
    <property type="molecule type" value="Genomic_DNA"/>
</dbReference>
<evidence type="ECO:0000256" key="1">
    <source>
        <dbReference type="ARBA" id="ARBA00001946"/>
    </source>
</evidence>
<dbReference type="PANTHER" id="PTHR46173:SF1">
    <property type="entry name" value="CCA TRNA NUCLEOTIDYLTRANSFERASE 1, MITOCHONDRIAL"/>
    <property type="match status" value="1"/>
</dbReference>
<dbReference type="Pfam" id="PF01743">
    <property type="entry name" value="PolyA_pol"/>
    <property type="match status" value="1"/>
</dbReference>
<dbReference type="SUPFAM" id="SSF81891">
    <property type="entry name" value="Poly A polymerase C-terminal region-like"/>
    <property type="match status" value="1"/>
</dbReference>
<evidence type="ECO:0000256" key="6">
    <source>
        <dbReference type="ARBA" id="ARBA00022741"/>
    </source>
</evidence>
<dbReference type="SUPFAM" id="SSF81301">
    <property type="entry name" value="Nucleotidyltransferase"/>
    <property type="match status" value="1"/>
</dbReference>
<dbReference type="Gene3D" id="1.10.3090.10">
    <property type="entry name" value="cca-adding enzyme, domain 2"/>
    <property type="match status" value="1"/>
</dbReference>
<keyword evidence="7" id="KW-0460">Magnesium</keyword>
<evidence type="ECO:0000256" key="5">
    <source>
        <dbReference type="ARBA" id="ARBA00022723"/>
    </source>
</evidence>
<evidence type="ECO:0000259" key="10">
    <source>
        <dbReference type="Pfam" id="PF12627"/>
    </source>
</evidence>
<evidence type="ECO:0000256" key="3">
    <source>
        <dbReference type="ARBA" id="ARBA00022694"/>
    </source>
</evidence>
<name>A0ABX0TV89_9SPHN</name>
<keyword evidence="4 11" id="KW-0548">Nucleotidyltransferase</keyword>
<comment type="similarity">
    <text evidence="8">Belongs to the tRNA nucleotidyltransferase/poly(A) polymerase family.</text>
</comment>
<organism evidence="11 12">
    <name type="scientific">Sphingomonas vulcanisoli</name>
    <dbReference type="NCBI Taxonomy" id="1658060"/>
    <lineage>
        <taxon>Bacteria</taxon>
        <taxon>Pseudomonadati</taxon>
        <taxon>Pseudomonadota</taxon>
        <taxon>Alphaproteobacteria</taxon>
        <taxon>Sphingomonadales</taxon>
        <taxon>Sphingomonadaceae</taxon>
        <taxon>Sphingomonas</taxon>
    </lineage>
</organism>
<comment type="cofactor">
    <cofactor evidence="1">
        <name>Mg(2+)</name>
        <dbReference type="ChEBI" id="CHEBI:18420"/>
    </cofactor>
</comment>
<evidence type="ECO:0000256" key="8">
    <source>
        <dbReference type="RuleBase" id="RU003953"/>
    </source>
</evidence>
<feature type="domain" description="Poly A polymerase head" evidence="9">
    <location>
        <begin position="29"/>
        <end position="151"/>
    </location>
</feature>
<keyword evidence="5" id="KW-0479">Metal-binding</keyword>
<dbReference type="Gene3D" id="3.30.460.10">
    <property type="entry name" value="Beta Polymerase, domain 2"/>
    <property type="match status" value="1"/>
</dbReference>
<dbReference type="Proteomes" id="UP000727456">
    <property type="component" value="Unassembled WGS sequence"/>
</dbReference>
<dbReference type="InterPro" id="IPR043519">
    <property type="entry name" value="NT_sf"/>
</dbReference>
<feature type="domain" description="tRNA nucleotidyltransferase/poly(A) polymerase RNA and SrmB- binding" evidence="10">
    <location>
        <begin position="183"/>
        <end position="239"/>
    </location>
</feature>
<keyword evidence="6" id="KW-0547">Nucleotide-binding</keyword>
<reference evidence="11 12" key="1">
    <citation type="submission" date="2020-03" db="EMBL/GenBank/DDBJ databases">
        <title>Genomic Encyclopedia of Type Strains, Phase III (KMG-III): the genomes of soil and plant-associated and newly described type strains.</title>
        <authorList>
            <person name="Whitman W."/>
        </authorList>
    </citation>
    <scope>NUCLEOTIDE SEQUENCE [LARGE SCALE GENOMIC DNA]</scope>
    <source>
        <strain evidence="11 12">CECT 8804</strain>
    </source>
</reference>
<dbReference type="GO" id="GO:1990817">
    <property type="term" value="F:poly(A) RNA polymerase activity"/>
    <property type="evidence" value="ECO:0007669"/>
    <property type="project" value="UniProtKB-EC"/>
</dbReference>
<accession>A0ABX0TV89</accession>
<sequence length="390" mass="41808">MRLPESVWRSREGLPALMAALGGDRDEVRIVGGAVRDALLGLPVADIDLGTVHAPQETVRRITGAGFKAVPTGIAHGTITAVLPSGPVEVTTLRQDLETDGRHAIVAFTNDWQADAARRDFTINALSAGALSGDIHDYFGGVADLDARLVRFIGDPLQRIAEDHLRILRFFRFHARFGTGAPDEASYAACAARARDLMSLSRERIAQELLKLLAVADPRPAIAAMLDAAILAPVLPEIDRGGLARLDRLVQIEGDLADPLRRLAALLPADPAIADTVAARLKLSNAQRRRLTLAVDTYLDSSPRLLAHAFGVEAAIDRLLLAGQAEAAQGLHGWQPPRLPITGGALIALGLAPGPKVAAALARVQRQWAEEDFPDRERLDQIAAEEVKRA</sequence>
<dbReference type="InterPro" id="IPR032828">
    <property type="entry name" value="PolyA_RNA-bd"/>
</dbReference>
<protein>
    <submittedName>
        <fullName evidence="11">Poly(A) polymerase</fullName>
        <ecNumber evidence="11">2.7.7.19</ecNumber>
    </submittedName>
</protein>
<evidence type="ECO:0000256" key="7">
    <source>
        <dbReference type="ARBA" id="ARBA00022842"/>
    </source>
</evidence>
<dbReference type="InterPro" id="IPR002646">
    <property type="entry name" value="PolA_pol_head_dom"/>
</dbReference>
<keyword evidence="3" id="KW-0819">tRNA processing</keyword>
<keyword evidence="12" id="KW-1185">Reference proteome</keyword>
<evidence type="ECO:0000313" key="11">
    <source>
        <dbReference type="EMBL" id="NIJ08089.1"/>
    </source>
</evidence>
<dbReference type="InterPro" id="IPR050264">
    <property type="entry name" value="Bact_CCA-adding_enz_type3_sf"/>
</dbReference>
<evidence type="ECO:0000313" key="12">
    <source>
        <dbReference type="Proteomes" id="UP000727456"/>
    </source>
</evidence>
<dbReference type="EC" id="2.7.7.19" evidence="11"/>
<keyword evidence="8" id="KW-0694">RNA-binding</keyword>
<comment type="caution">
    <text evidence="11">The sequence shown here is derived from an EMBL/GenBank/DDBJ whole genome shotgun (WGS) entry which is preliminary data.</text>
</comment>
<dbReference type="RefSeq" id="WP_208408620.1">
    <property type="nucleotide sequence ID" value="NZ_JAAOZC010000003.1"/>
</dbReference>
<dbReference type="CDD" id="cd05398">
    <property type="entry name" value="NT_ClassII-CCAase"/>
    <property type="match status" value="1"/>
</dbReference>
<evidence type="ECO:0000256" key="4">
    <source>
        <dbReference type="ARBA" id="ARBA00022695"/>
    </source>
</evidence>
<gene>
    <name evidence="11" type="ORF">FHS31_001699</name>
</gene>
<dbReference type="PANTHER" id="PTHR46173">
    <property type="entry name" value="CCA TRNA NUCLEOTIDYLTRANSFERASE 1, MITOCHONDRIAL"/>
    <property type="match status" value="1"/>
</dbReference>
<dbReference type="Pfam" id="PF12627">
    <property type="entry name" value="PolyA_pol_RNAbd"/>
    <property type="match status" value="1"/>
</dbReference>
<evidence type="ECO:0000256" key="2">
    <source>
        <dbReference type="ARBA" id="ARBA00022679"/>
    </source>
</evidence>
<evidence type="ECO:0000259" key="9">
    <source>
        <dbReference type="Pfam" id="PF01743"/>
    </source>
</evidence>